<dbReference type="AlphaFoldDB" id="A0A266ND55"/>
<name>A0A266ND55_9PSED</name>
<evidence type="ECO:0000313" key="2">
    <source>
        <dbReference type="Proteomes" id="UP000215788"/>
    </source>
</evidence>
<dbReference type="RefSeq" id="WP_024013555.1">
    <property type="nucleotide sequence ID" value="NZ_FNLA01000002.1"/>
</dbReference>
<reference evidence="1 2" key="1">
    <citation type="submission" date="2017-08" db="EMBL/GenBank/DDBJ databases">
        <title>Genomic and metabolic characterisation of spoilage-associated Pseudomonas species.</title>
        <authorList>
            <person name="Stanborough T."/>
            <person name="Fegan N."/>
            <person name="Powell S.M."/>
            <person name="Singh T."/>
            <person name="Tamplin M.L."/>
            <person name="Chandry P.S."/>
        </authorList>
    </citation>
    <scope>NUCLEOTIDE SEQUENCE [LARGE SCALE GENOMIC DNA]</scope>
    <source>
        <strain evidence="1 2">L1802</strain>
    </source>
</reference>
<organism evidence="1 2">
    <name type="scientific">Pseudomonas lundensis</name>
    <dbReference type="NCBI Taxonomy" id="86185"/>
    <lineage>
        <taxon>Bacteria</taxon>
        <taxon>Pseudomonadati</taxon>
        <taxon>Pseudomonadota</taxon>
        <taxon>Gammaproteobacteria</taxon>
        <taxon>Pseudomonadales</taxon>
        <taxon>Pseudomonadaceae</taxon>
        <taxon>Pseudomonas</taxon>
    </lineage>
</organism>
<evidence type="ECO:0000313" key="1">
    <source>
        <dbReference type="EMBL" id="OZY60431.1"/>
    </source>
</evidence>
<proteinExistence type="predicted"/>
<comment type="caution">
    <text evidence="1">The sequence shown here is derived from an EMBL/GenBank/DDBJ whole genome shotgun (WGS) entry which is preliminary data.</text>
</comment>
<dbReference type="EMBL" id="NQKI01000006">
    <property type="protein sequence ID" value="OZY60431.1"/>
    <property type="molecule type" value="Genomic_DNA"/>
</dbReference>
<protein>
    <submittedName>
        <fullName evidence="1">Uncharacterized protein</fullName>
    </submittedName>
</protein>
<accession>A0A266ND55</accession>
<sequence length="64" mass="6986">MNIELQCSKCGCKDFQHPDDLNDESTITCNDCGASAPYGEVREQAITKAKEFIDGKLGNLFKGS</sequence>
<dbReference type="Proteomes" id="UP000215788">
    <property type="component" value="Unassembled WGS sequence"/>
</dbReference>
<gene>
    <name evidence="1" type="ORF">CJF39_05995</name>
</gene>